<dbReference type="InterPro" id="IPR004772">
    <property type="entry name" value="TrkH"/>
</dbReference>
<feature type="transmembrane region" description="Helical" evidence="13">
    <location>
        <begin position="235"/>
        <end position="257"/>
    </location>
</feature>
<feature type="binding site" evidence="12">
    <location>
        <position position="111"/>
    </location>
    <ligand>
        <name>K(+)</name>
        <dbReference type="ChEBI" id="CHEBI:29103"/>
    </ligand>
</feature>
<comment type="similarity">
    <text evidence="2">Belongs to the TrkH potassium transport family.</text>
</comment>
<feature type="transmembrane region" description="Helical" evidence="13">
    <location>
        <begin position="39"/>
        <end position="59"/>
    </location>
</feature>
<feature type="transmembrane region" description="Helical" evidence="13">
    <location>
        <begin position="328"/>
        <end position="350"/>
    </location>
</feature>
<feature type="binding site" evidence="12">
    <location>
        <position position="219"/>
    </location>
    <ligand>
        <name>K(+)</name>
        <dbReference type="ChEBI" id="CHEBI:29103"/>
    </ligand>
</feature>
<evidence type="ECO:0000256" key="3">
    <source>
        <dbReference type="ARBA" id="ARBA00022448"/>
    </source>
</evidence>
<feature type="binding site" evidence="12">
    <location>
        <position position="314"/>
    </location>
    <ligand>
        <name>K(+)</name>
        <dbReference type="ChEBI" id="CHEBI:29103"/>
    </ligand>
</feature>
<evidence type="ECO:0000256" key="4">
    <source>
        <dbReference type="ARBA" id="ARBA00022475"/>
    </source>
</evidence>
<dbReference type="GO" id="GO:0005886">
    <property type="term" value="C:plasma membrane"/>
    <property type="evidence" value="ECO:0007669"/>
    <property type="project" value="UniProtKB-SubCell"/>
</dbReference>
<gene>
    <name evidence="14" type="ORF">SAMN05444405_103116</name>
</gene>
<dbReference type="STRING" id="1297750.SAMN05444405_103116"/>
<organism evidence="14 15">
    <name type="scientific">Bacteroides luti</name>
    <dbReference type="NCBI Taxonomy" id="1297750"/>
    <lineage>
        <taxon>Bacteria</taxon>
        <taxon>Pseudomonadati</taxon>
        <taxon>Bacteroidota</taxon>
        <taxon>Bacteroidia</taxon>
        <taxon>Bacteroidales</taxon>
        <taxon>Bacteroidaceae</taxon>
        <taxon>Bacteroides</taxon>
    </lineage>
</organism>
<keyword evidence="9 13" id="KW-1133">Transmembrane helix</keyword>
<evidence type="ECO:0000256" key="9">
    <source>
        <dbReference type="ARBA" id="ARBA00022989"/>
    </source>
</evidence>
<feature type="transmembrane region" description="Helical" evidence="13">
    <location>
        <begin position="71"/>
        <end position="91"/>
    </location>
</feature>
<feature type="binding site" evidence="12">
    <location>
        <position position="112"/>
    </location>
    <ligand>
        <name>K(+)</name>
        <dbReference type="ChEBI" id="CHEBI:29103"/>
    </ligand>
</feature>
<keyword evidence="4" id="KW-1003">Cell membrane</keyword>
<dbReference type="PANTHER" id="PTHR32024">
    <property type="entry name" value="TRK SYSTEM POTASSIUM UPTAKE PROTEIN TRKG-RELATED"/>
    <property type="match status" value="1"/>
</dbReference>
<sequence>MINFKIIFKITGILALIEAILLLSCAGISLIYQEEILNDFLKVAIGSAVLGGLLVLMGTRASKKLSKRDGYLVITLAWILFSAIGMLPYLISGYIPRPVDAFFESMSGFTTTGATILNNIESLPHGLLFWRSLTQWVGGFGFIFVVIAILPVFGIGSMQLFATETSVSVSEKLHPRISVTAKRIGYIYLTLTVALALLLLGDMSLFDSVCHSFSTISTGGFSTKQTNIAYFNSPYIEYVISLFMILSGINFTLYFFLTKGKVKKALKDCELKWYMVGIVIVTIIFSFALAATTSLNGEESFRKGLFHVTSILTTTGFTSADYMTWEPFLWTMIAVMMFIGASSGSATGAIKTIRLIILGKMTRNQFRRMIHPNAVLPVKINKIAVSPSLQSSAIVFVIVYITIFAIGWLGMMIMGVGNIESFGTVASSLGNVGPGLGLCGPAYTWSSLPDGGKWLLSLLMLIGRLEIFSVLLLFTPYFWKKR</sequence>
<feature type="transmembrane region" description="Helical" evidence="13">
    <location>
        <begin position="393"/>
        <end position="414"/>
    </location>
</feature>
<dbReference type="OrthoDB" id="9810952at2"/>
<evidence type="ECO:0000256" key="1">
    <source>
        <dbReference type="ARBA" id="ARBA00004429"/>
    </source>
</evidence>
<feature type="transmembrane region" description="Helical" evidence="13">
    <location>
        <begin position="183"/>
        <end position="201"/>
    </location>
</feature>
<keyword evidence="5" id="KW-0997">Cell inner membrane</keyword>
<feature type="binding site" evidence="12">
    <location>
        <position position="432"/>
    </location>
    <ligand>
        <name>K(+)</name>
        <dbReference type="ChEBI" id="CHEBI:29103"/>
    </ligand>
</feature>
<name>A0A1M4WLY0_9BACE</name>
<keyword evidence="10" id="KW-0406">Ion transport</keyword>
<evidence type="ECO:0000256" key="13">
    <source>
        <dbReference type="SAM" id="Phobius"/>
    </source>
</evidence>
<dbReference type="Pfam" id="PF02386">
    <property type="entry name" value="TrkH"/>
    <property type="match status" value="1"/>
</dbReference>
<comment type="subcellular location">
    <subcellularLocation>
        <location evidence="1">Cell inner membrane</location>
        <topology evidence="1">Multi-pass membrane protein</topology>
    </subcellularLocation>
</comment>
<evidence type="ECO:0000256" key="7">
    <source>
        <dbReference type="ARBA" id="ARBA00022692"/>
    </source>
</evidence>
<evidence type="ECO:0000313" key="15">
    <source>
        <dbReference type="Proteomes" id="UP000184509"/>
    </source>
</evidence>
<evidence type="ECO:0000256" key="2">
    <source>
        <dbReference type="ARBA" id="ARBA00009137"/>
    </source>
</evidence>
<accession>A0A1M4WLY0</accession>
<dbReference type="EMBL" id="FQTV01000003">
    <property type="protein sequence ID" value="SHE82214.1"/>
    <property type="molecule type" value="Genomic_DNA"/>
</dbReference>
<keyword evidence="12" id="KW-0479">Metal-binding</keyword>
<evidence type="ECO:0000256" key="11">
    <source>
        <dbReference type="ARBA" id="ARBA00023136"/>
    </source>
</evidence>
<dbReference type="GO" id="GO:0046872">
    <property type="term" value="F:metal ion binding"/>
    <property type="evidence" value="ECO:0007669"/>
    <property type="project" value="UniProtKB-KW"/>
</dbReference>
<evidence type="ECO:0000256" key="10">
    <source>
        <dbReference type="ARBA" id="ARBA00023065"/>
    </source>
</evidence>
<keyword evidence="7 13" id="KW-0812">Transmembrane</keyword>
<dbReference type="RefSeq" id="WP_073399428.1">
    <property type="nucleotide sequence ID" value="NZ_FQTV01000003.1"/>
</dbReference>
<evidence type="ECO:0000256" key="6">
    <source>
        <dbReference type="ARBA" id="ARBA00022538"/>
    </source>
</evidence>
<dbReference type="PIRSF" id="PIRSF006247">
    <property type="entry name" value="TrkH"/>
    <property type="match status" value="1"/>
</dbReference>
<keyword evidence="6" id="KW-0633">Potassium transport</keyword>
<feature type="transmembrane region" description="Helical" evidence="13">
    <location>
        <begin position="273"/>
        <end position="295"/>
    </location>
</feature>
<protein>
    <submittedName>
        <fullName evidence="14">Trk system potassium uptake protein TrkH</fullName>
    </submittedName>
</protein>
<keyword evidence="8 12" id="KW-0630">Potassium</keyword>
<proteinExistence type="inferred from homology"/>
<dbReference type="Proteomes" id="UP000184509">
    <property type="component" value="Unassembled WGS sequence"/>
</dbReference>
<feature type="binding site" evidence="12">
    <location>
        <position position="431"/>
    </location>
    <ligand>
        <name>K(+)</name>
        <dbReference type="ChEBI" id="CHEBI:29103"/>
    </ligand>
</feature>
<dbReference type="GO" id="GO:0015379">
    <property type="term" value="F:potassium:chloride symporter activity"/>
    <property type="evidence" value="ECO:0007669"/>
    <property type="project" value="InterPro"/>
</dbReference>
<feature type="binding site" evidence="12">
    <location>
        <position position="315"/>
    </location>
    <ligand>
        <name>K(+)</name>
        <dbReference type="ChEBI" id="CHEBI:29103"/>
    </ligand>
</feature>
<keyword evidence="15" id="KW-1185">Reference proteome</keyword>
<feature type="transmembrane region" description="Helical" evidence="13">
    <location>
        <begin position="12"/>
        <end position="33"/>
    </location>
</feature>
<dbReference type="AlphaFoldDB" id="A0A1M4WLY0"/>
<dbReference type="InterPro" id="IPR003445">
    <property type="entry name" value="Cat_transpt"/>
</dbReference>
<feature type="transmembrane region" description="Helical" evidence="13">
    <location>
        <begin position="136"/>
        <end position="162"/>
    </location>
</feature>
<evidence type="ECO:0000256" key="12">
    <source>
        <dbReference type="PIRSR" id="PIRSR006247-1"/>
    </source>
</evidence>
<feature type="transmembrane region" description="Helical" evidence="13">
    <location>
        <begin position="454"/>
        <end position="479"/>
    </location>
</feature>
<evidence type="ECO:0000256" key="8">
    <source>
        <dbReference type="ARBA" id="ARBA00022958"/>
    </source>
</evidence>
<evidence type="ECO:0000313" key="14">
    <source>
        <dbReference type="EMBL" id="SHE82214.1"/>
    </source>
</evidence>
<keyword evidence="3" id="KW-0813">Transport</keyword>
<keyword evidence="11 13" id="KW-0472">Membrane</keyword>
<reference evidence="14 15" key="1">
    <citation type="submission" date="2016-11" db="EMBL/GenBank/DDBJ databases">
        <authorList>
            <person name="Jaros S."/>
            <person name="Januszkiewicz K."/>
            <person name="Wedrychowicz H."/>
        </authorList>
    </citation>
    <scope>NUCLEOTIDE SEQUENCE [LARGE SCALE GENOMIC DNA]</scope>
    <source>
        <strain evidence="14 15">DSM 26991</strain>
    </source>
</reference>
<evidence type="ECO:0000256" key="5">
    <source>
        <dbReference type="ARBA" id="ARBA00022519"/>
    </source>
</evidence>
<dbReference type="PANTHER" id="PTHR32024:SF2">
    <property type="entry name" value="TRK SYSTEM POTASSIUM UPTAKE PROTEIN TRKG-RELATED"/>
    <property type="match status" value="1"/>
</dbReference>